<keyword evidence="1" id="KW-0812">Transmembrane</keyword>
<reference evidence="2" key="1">
    <citation type="submission" date="2017-04" db="EMBL/GenBank/DDBJ databases">
        <authorList>
            <person name="Afonso C.L."/>
            <person name="Miller P.J."/>
            <person name="Scott M.A."/>
            <person name="Spackman E."/>
            <person name="Goraichik I."/>
            <person name="Dimitrov K.M."/>
            <person name="Suarez D.L."/>
            <person name="Swayne D.E."/>
        </authorList>
    </citation>
    <scope>NUCLEOTIDE SEQUENCE</scope>
    <source>
        <strain evidence="2">NZ3</strain>
    </source>
</reference>
<dbReference type="AlphaFoldDB" id="A0A2R7Y5P3"/>
<accession>A0A2R7Y5P3</accession>
<sequence>MIPSVSLTDVVKALEELVEEGSIDDINIFLVFVMGYLAYLWRVGLIDGRELSKLVKKLMKYVTEFIEYVDKDVVELMSVLGDELNEVSFREFLSRLIIFLREPH</sequence>
<gene>
    <name evidence="2" type="ORF">B7O98_05180</name>
</gene>
<keyword evidence="1" id="KW-0472">Membrane</keyword>
<evidence type="ECO:0000313" key="3">
    <source>
        <dbReference type="Proteomes" id="UP000244093"/>
    </source>
</evidence>
<evidence type="ECO:0000313" key="2">
    <source>
        <dbReference type="EMBL" id="PUA32830.1"/>
    </source>
</evidence>
<proteinExistence type="predicted"/>
<keyword evidence="1" id="KW-1133">Transmembrane helix</keyword>
<comment type="caution">
    <text evidence="2">The sequence shown here is derived from an EMBL/GenBank/DDBJ whole genome shotgun (WGS) entry which is preliminary data.</text>
</comment>
<dbReference type="Proteomes" id="UP000244093">
    <property type="component" value="Unassembled WGS sequence"/>
</dbReference>
<organism evidence="2 3">
    <name type="scientific">Zestosphaera tikiterensis</name>
    <dbReference type="NCBI Taxonomy" id="1973259"/>
    <lineage>
        <taxon>Archaea</taxon>
        <taxon>Thermoproteota</taxon>
        <taxon>Thermoprotei</taxon>
        <taxon>Desulfurococcales</taxon>
        <taxon>Desulfurococcaceae</taxon>
        <taxon>Zestosphaera</taxon>
    </lineage>
</organism>
<dbReference type="EMBL" id="NBVN01000003">
    <property type="protein sequence ID" value="PUA32830.1"/>
    <property type="molecule type" value="Genomic_DNA"/>
</dbReference>
<evidence type="ECO:0000256" key="1">
    <source>
        <dbReference type="SAM" id="Phobius"/>
    </source>
</evidence>
<feature type="transmembrane region" description="Helical" evidence="1">
    <location>
        <begin position="26"/>
        <end position="45"/>
    </location>
</feature>
<reference evidence="2" key="2">
    <citation type="journal article" date="2018" name="Syst. Appl. Microbiol.">
        <title>A new symbiotic nanoarchaeote (Candidatus Nanoclepta minutus) and its host (Zestosphaera tikiterensis gen. nov., sp. nov.) from a New Zealand hot spring.</title>
        <authorList>
            <person name="St John E."/>
            <person name="Liu Y."/>
            <person name="Podar M."/>
            <person name="Stott M.B."/>
            <person name="Meneghin J."/>
            <person name="Chen Z."/>
            <person name="Lagutin K."/>
            <person name="Mitchell K."/>
            <person name="Reysenbach A.L."/>
        </authorList>
    </citation>
    <scope>NUCLEOTIDE SEQUENCE [LARGE SCALE GENOMIC DNA]</scope>
    <source>
        <strain evidence="2">NZ3</strain>
    </source>
</reference>
<protein>
    <submittedName>
        <fullName evidence="2">Uncharacterized protein</fullName>
    </submittedName>
</protein>
<name>A0A2R7Y5P3_9CREN</name>